<sequence length="172" mass="19024">MSSKVLISSWLTADTAEQVKAALQKIGVEVTMTGNVMTLSFPDGSVNQVAASLEDLKVDSPPHNQSDSDSTASHLSHLNDQDVLAPLPSEFIPSDFDSDSTFDDRKPAPKEVPRRRRTRFTRKQVTKKEDSSDEDNFIESQEWVCVQYSCPSSMSLLLLVFSPDSSISLPLF</sequence>
<keyword evidence="3" id="KW-1185">Reference proteome</keyword>
<feature type="region of interest" description="Disordered" evidence="1">
    <location>
        <begin position="57"/>
        <end position="133"/>
    </location>
</feature>
<dbReference type="AlphaFoldDB" id="A0A9N8DRY4"/>
<feature type="compositionally biased region" description="Polar residues" evidence="1">
    <location>
        <begin position="62"/>
        <end position="78"/>
    </location>
</feature>
<evidence type="ECO:0000256" key="1">
    <source>
        <dbReference type="SAM" id="MobiDB-lite"/>
    </source>
</evidence>
<gene>
    <name evidence="2" type="ORF">SEMRO_239_G095810.1</name>
</gene>
<evidence type="ECO:0000313" key="2">
    <source>
        <dbReference type="EMBL" id="CAB9505666.1"/>
    </source>
</evidence>
<evidence type="ECO:0000313" key="3">
    <source>
        <dbReference type="Proteomes" id="UP001153069"/>
    </source>
</evidence>
<feature type="compositionally biased region" description="Basic and acidic residues" evidence="1">
    <location>
        <begin position="102"/>
        <end position="112"/>
    </location>
</feature>
<accession>A0A9N8DRY4</accession>
<organism evidence="2 3">
    <name type="scientific">Seminavis robusta</name>
    <dbReference type="NCBI Taxonomy" id="568900"/>
    <lineage>
        <taxon>Eukaryota</taxon>
        <taxon>Sar</taxon>
        <taxon>Stramenopiles</taxon>
        <taxon>Ochrophyta</taxon>
        <taxon>Bacillariophyta</taxon>
        <taxon>Bacillariophyceae</taxon>
        <taxon>Bacillariophycidae</taxon>
        <taxon>Naviculales</taxon>
        <taxon>Naviculaceae</taxon>
        <taxon>Seminavis</taxon>
    </lineage>
</organism>
<reference evidence="2" key="1">
    <citation type="submission" date="2020-06" db="EMBL/GenBank/DDBJ databases">
        <authorList>
            <consortium name="Plant Systems Biology data submission"/>
        </authorList>
    </citation>
    <scope>NUCLEOTIDE SEQUENCE</scope>
    <source>
        <strain evidence="2">D6</strain>
    </source>
</reference>
<proteinExistence type="predicted"/>
<feature type="compositionally biased region" description="Basic residues" evidence="1">
    <location>
        <begin position="113"/>
        <end position="125"/>
    </location>
</feature>
<protein>
    <submittedName>
        <fullName evidence="2">Uncharacterized protein</fullName>
    </submittedName>
</protein>
<dbReference type="EMBL" id="CAICTM010000238">
    <property type="protein sequence ID" value="CAB9505666.1"/>
    <property type="molecule type" value="Genomic_DNA"/>
</dbReference>
<dbReference type="Proteomes" id="UP001153069">
    <property type="component" value="Unassembled WGS sequence"/>
</dbReference>
<comment type="caution">
    <text evidence="2">The sequence shown here is derived from an EMBL/GenBank/DDBJ whole genome shotgun (WGS) entry which is preliminary data.</text>
</comment>
<name>A0A9N8DRY4_9STRA</name>